<reference evidence="2" key="1">
    <citation type="journal article" date="2019" name="Int. J. Syst. Evol. Microbiol.">
        <title>The Global Catalogue of Microorganisms (GCM) 10K type strain sequencing project: providing services to taxonomists for standard genome sequencing and annotation.</title>
        <authorList>
            <consortium name="The Broad Institute Genomics Platform"/>
            <consortium name="The Broad Institute Genome Sequencing Center for Infectious Disease"/>
            <person name="Wu L."/>
            <person name="Ma J."/>
        </authorList>
    </citation>
    <scope>NUCLEOTIDE SEQUENCE [LARGE SCALE GENOMIC DNA]</scope>
    <source>
        <strain evidence="2">JCM 18532</strain>
    </source>
</reference>
<comment type="caution">
    <text evidence="1">The sequence shown here is derived from an EMBL/GenBank/DDBJ whole genome shotgun (WGS) entry which is preliminary data.</text>
</comment>
<evidence type="ECO:0000313" key="1">
    <source>
        <dbReference type="EMBL" id="GAA4751959.1"/>
    </source>
</evidence>
<sequence>MSELSAEDKKLVTLARATRARTGAAEGAAVRDADGRTYAAATVDLPSLQVSALGVCVAMAVASGSKGLEAAVVLTASDAAAEADLSAVRDFGGTGVVVHRGDVKGMIAETLSS</sequence>
<proteinExistence type="predicted"/>
<dbReference type="Gene3D" id="3.40.140.10">
    <property type="entry name" value="Cytidine Deaminase, domain 2"/>
    <property type="match status" value="1"/>
</dbReference>
<organism evidence="1 2">
    <name type="scientific">Nocardioides endophyticus</name>
    <dbReference type="NCBI Taxonomy" id="1353775"/>
    <lineage>
        <taxon>Bacteria</taxon>
        <taxon>Bacillati</taxon>
        <taxon>Actinomycetota</taxon>
        <taxon>Actinomycetes</taxon>
        <taxon>Propionibacteriales</taxon>
        <taxon>Nocardioidaceae</taxon>
        <taxon>Nocardioides</taxon>
    </lineage>
</organism>
<accession>A0ABP8ZB35</accession>
<keyword evidence="2" id="KW-1185">Reference proteome</keyword>
<dbReference type="SUPFAM" id="SSF53927">
    <property type="entry name" value="Cytidine deaminase-like"/>
    <property type="match status" value="1"/>
</dbReference>
<evidence type="ECO:0000313" key="2">
    <source>
        <dbReference type="Proteomes" id="UP001499882"/>
    </source>
</evidence>
<name>A0ABP8ZB35_9ACTN</name>
<dbReference type="EMBL" id="BAABKN010000027">
    <property type="protein sequence ID" value="GAA4751959.1"/>
    <property type="molecule type" value="Genomic_DNA"/>
</dbReference>
<dbReference type="RefSeq" id="WP_345528911.1">
    <property type="nucleotide sequence ID" value="NZ_BAABKN010000027.1"/>
</dbReference>
<gene>
    <name evidence="1" type="ORF">GCM10023350_41530</name>
</gene>
<dbReference type="InterPro" id="IPR016193">
    <property type="entry name" value="Cytidine_deaminase-like"/>
</dbReference>
<protein>
    <submittedName>
        <fullName evidence="1">Cytidine deaminase</fullName>
    </submittedName>
</protein>
<dbReference type="Proteomes" id="UP001499882">
    <property type="component" value="Unassembled WGS sequence"/>
</dbReference>